<organism evidence="1 2">
    <name type="scientific">Chryseobacterium oncorhynchi</name>
    <dbReference type="NCBI Taxonomy" id="741074"/>
    <lineage>
        <taxon>Bacteria</taxon>
        <taxon>Pseudomonadati</taxon>
        <taxon>Bacteroidota</taxon>
        <taxon>Flavobacteriia</taxon>
        <taxon>Flavobacteriales</taxon>
        <taxon>Weeksellaceae</taxon>
        <taxon>Chryseobacterium group</taxon>
        <taxon>Chryseobacterium</taxon>
    </lineage>
</organism>
<evidence type="ECO:0000313" key="1">
    <source>
        <dbReference type="EMBL" id="PWN66295.1"/>
    </source>
</evidence>
<dbReference type="Proteomes" id="UP000236182">
    <property type="component" value="Unassembled WGS sequence"/>
</dbReference>
<proteinExistence type="predicted"/>
<name>A0A316WYB9_9FLAO</name>
<dbReference type="NCBIfam" id="TIGR01847">
    <property type="entry name" value="bacteriocin_sig"/>
    <property type="match status" value="1"/>
</dbReference>
<evidence type="ECO:0008006" key="3">
    <source>
        <dbReference type="Google" id="ProtNLM"/>
    </source>
</evidence>
<dbReference type="AlphaFoldDB" id="A0A316WYB9"/>
<accession>A0A316WYB9</accession>
<sequence>MKKLSIKNLENINGGIKCWYVGAVMATLNPVLIYDMYIVFGSSAVNSCVG</sequence>
<reference evidence="1" key="1">
    <citation type="submission" date="2018-04" db="EMBL/GenBank/DDBJ databases">
        <title>Draft Genome Sequences of Chryseobacterium lactis NCTC11390T isolated from milk, Chryseobacterium oncorhynchi 701B-08T from rainbow trout, and Chryseobacterium viscerum 687B-08T from diseased fish.</title>
        <authorList>
            <person name="Jeong J.-J."/>
            <person name="Lee Y.J."/>
            <person name="Pathiraja D."/>
            <person name="Park B."/>
            <person name="Choi I.-G."/>
            <person name="Kim K.D."/>
        </authorList>
    </citation>
    <scope>NUCLEOTIDE SEQUENCE [LARGE SCALE GENOMIC DNA]</scope>
    <source>
        <strain evidence="1">701B-08</strain>
    </source>
</reference>
<gene>
    <name evidence="1" type="ORF">C1638_007990</name>
</gene>
<dbReference type="InterPro" id="IPR010133">
    <property type="entry name" value="Bacteriocin_signal_seq"/>
</dbReference>
<keyword evidence="2" id="KW-1185">Reference proteome</keyword>
<comment type="caution">
    <text evidence="1">The sequence shown here is derived from an EMBL/GenBank/DDBJ whole genome shotgun (WGS) entry which is preliminary data.</text>
</comment>
<evidence type="ECO:0000313" key="2">
    <source>
        <dbReference type="Proteomes" id="UP000236182"/>
    </source>
</evidence>
<dbReference type="EMBL" id="PPEI02000002">
    <property type="protein sequence ID" value="PWN66295.1"/>
    <property type="molecule type" value="Genomic_DNA"/>
</dbReference>
<protein>
    <recommendedName>
        <fullName evidence="3">Bacteriocin</fullName>
    </recommendedName>
</protein>